<dbReference type="SUPFAM" id="SSF110296">
    <property type="entry name" value="Oligoxyloglucan reducing end-specific cellobiohydrolase"/>
    <property type="match status" value="2"/>
</dbReference>
<dbReference type="GO" id="GO:0010411">
    <property type="term" value="P:xyloglucan metabolic process"/>
    <property type="evidence" value="ECO:0007669"/>
    <property type="project" value="TreeGrafter"/>
</dbReference>
<name>A0A6S6U2D6_9BACT</name>
<dbReference type="InterPro" id="IPR052025">
    <property type="entry name" value="Xyloglucanase_GH74"/>
</dbReference>
<gene>
    <name evidence="1" type="ORF">HELGO_WM19501</name>
</gene>
<reference evidence="1" key="1">
    <citation type="submission" date="2020-01" db="EMBL/GenBank/DDBJ databases">
        <authorList>
            <person name="Meier V. D."/>
            <person name="Meier V D."/>
        </authorList>
    </citation>
    <scope>NUCLEOTIDE SEQUENCE</scope>
    <source>
        <strain evidence="1">HLG_WM_MAG_10</strain>
    </source>
</reference>
<sequence length="1272" mass="139379">MKQLLLGIALLFCCYSNGFGQFQIPPNASFYTFLDSFYNHYQNDSTEGGLYNNVRRDQLTWGPRLAPSGNMQRANKAMLDYSRTYSTSNRPLTTTNLVTGTIPIVFPSTYPGFPSPWTELGPTSIYLGGNGSGIGQMHRLAFHPNYNGTSNRTLYAGSHYGGLYRTDDAGANWFNFYTDRGLPMTSIGGVAVSANRVFVCTGNGDHGYAAFGINGYYDPLRGSINGANPIHTQGVYYIEDNGLSTAWIPMNGRTTMINDSIAIDLLTVFEQGGTMRNIIVNPLDDRIVLIATSQGIFRTENRGITWRQVLVGPRGPNNNFILDTEWKGLEYHPTDTNVVYASGKDVYKSIDGGRTWLSISNNQLRLPFNIVRINIEVSPAASNHLYAYAVSANKGHVYLYDGTNWYLQNSLSNAIDATPSRIGLGVSPVNPKVVYVAGIAKTRSGTNVSIAGGVRFDIAHFGSIHDDIHAFEYSPNTATTELFAATHGGVSKSEGTGSSLFRSLYEGLGVATVWSFDDFEGGDSLISLAQQDVGTNVTIDKGNTWAQLRGEDGYGTRIDNQTGDIYMLGNDPNKLRRFVLDPYSYGGTNFSERVDFPLGGAPSTYPAETHPKNDSLYFGLSELYLRNSNFSLDSLIAIDTFGGRLPNGTLASASNCNNLNSPDPNITWMMYWDQPHTGSMPIPPGICIVSSYVTILEKWEKKSHLESFQTALSDRRIQELAFSEDASNYTYLATLGDNRVGARRSDFYVNNADSIGCDTCFVLKTNHLPIDSIAQALTFDPNPITGLAVDPLDGRRVWASFSGYSKDIKVYYSDDAGDTWTSYDDGPHSLANLNVPINNIVYQRGTNDRLYIATDVGIYVREGTGNWLRYGDDFPNVRTTELKINYCSGKLRAATFGRGVWEADLLPSETSMEYRSFRTITGIKRWKTNKNMVRDLKVKAGATLILEKMTLNMPKDGLIVVEPGGLLLVDSSTITNLCGETWQGIQVWGNSNLSQVGNNQGRIIMTASTLAYAKNAISPWEVGNFPNPSTGTGGTGGIVVAENSTFLNNWRSVDFMRYVSPSGAKEQSHFYNCIFTVNDAYRSFNGDTIPFFLGHVSMWSVGGTAIKGCTFKDERSNKAGDLVTGGSFGLQGLAASPKVSRRSFPAQRTRFEGLERAIELGGGRGTNYTTAIDECTFVDNEQAVIIRAHNNALIIRDSFVIGGFVSANPNGYFVEEYGLGLVNTTSFAVEQNYFTSNTNDQTVGSWVEASGSGGNRIRTNQYENLTGGNLAH</sequence>
<dbReference type="PANTHER" id="PTHR43739:SF5">
    <property type="entry name" value="EXO-ALPHA-SIALIDASE"/>
    <property type="match status" value="1"/>
</dbReference>
<evidence type="ECO:0000313" key="1">
    <source>
        <dbReference type="EMBL" id="CAA6824447.1"/>
    </source>
</evidence>
<proteinExistence type="predicted"/>
<dbReference type="InterPro" id="IPR015943">
    <property type="entry name" value="WD40/YVTN_repeat-like_dom_sf"/>
</dbReference>
<protein>
    <submittedName>
        <fullName evidence="1">Uncharacterized protein</fullName>
    </submittedName>
</protein>
<organism evidence="1">
    <name type="scientific">uncultured Aureispira sp</name>
    <dbReference type="NCBI Taxonomy" id="1331704"/>
    <lineage>
        <taxon>Bacteria</taxon>
        <taxon>Pseudomonadati</taxon>
        <taxon>Bacteroidota</taxon>
        <taxon>Saprospiria</taxon>
        <taxon>Saprospirales</taxon>
        <taxon>Saprospiraceae</taxon>
        <taxon>Aureispira</taxon>
        <taxon>environmental samples</taxon>
    </lineage>
</organism>
<dbReference type="EMBL" id="CACVAQ010000344">
    <property type="protein sequence ID" value="CAA6824447.1"/>
    <property type="molecule type" value="Genomic_DNA"/>
</dbReference>
<dbReference type="Gene3D" id="2.130.10.10">
    <property type="entry name" value="YVTN repeat-like/Quinoprotein amine dehydrogenase"/>
    <property type="match status" value="3"/>
</dbReference>
<dbReference type="PANTHER" id="PTHR43739">
    <property type="entry name" value="XYLOGLUCANASE (EUROFUNG)"/>
    <property type="match status" value="1"/>
</dbReference>
<feature type="non-terminal residue" evidence="1">
    <location>
        <position position="1272"/>
    </location>
</feature>
<accession>A0A6S6U2D6</accession>
<dbReference type="AlphaFoldDB" id="A0A6S6U2D6"/>